<evidence type="ECO:0000256" key="1">
    <source>
        <dbReference type="ARBA" id="ARBA00008601"/>
    </source>
</evidence>
<dbReference type="PANTHER" id="PTHR45961">
    <property type="entry name" value="IP21249P"/>
    <property type="match status" value="1"/>
</dbReference>
<dbReference type="PANTHER" id="PTHR45961:SF6">
    <property type="entry name" value="IP21249P"/>
    <property type="match status" value="1"/>
</dbReference>
<evidence type="ECO:0000256" key="2">
    <source>
        <dbReference type="ARBA" id="ARBA00022801"/>
    </source>
</evidence>
<dbReference type="PROSITE" id="PS50056">
    <property type="entry name" value="TYR_PHOSPHATASE_2"/>
    <property type="match status" value="1"/>
</dbReference>
<evidence type="ECO:0000256" key="3">
    <source>
        <dbReference type="ARBA" id="ARBA00022912"/>
    </source>
</evidence>
<dbReference type="CDD" id="cd14498">
    <property type="entry name" value="DSP"/>
    <property type="match status" value="1"/>
</dbReference>
<dbReference type="PROSITE" id="PS00383">
    <property type="entry name" value="TYR_PHOSPHATASE_1"/>
    <property type="match status" value="1"/>
</dbReference>
<reference evidence="6" key="2">
    <citation type="journal article" date="2018" name="Nat. Commun.">
        <title>Tailed giant Tupanvirus possesses the most complete translational apparatus of the known virosphere.</title>
        <authorList>
            <person name="Abrahao J."/>
            <person name="Silva L."/>
            <person name="Silva L.S."/>
            <person name="Khalil J.Y.B."/>
            <person name="Rodrigues R."/>
            <person name="Arantes T."/>
            <person name="Assis F."/>
            <person name="Boratto P."/>
            <person name="Andrade M."/>
            <person name="Kroon E.G."/>
            <person name="Ribeiro B."/>
            <person name="Bergier I."/>
            <person name="Seligmann H."/>
            <person name="Ghigo E."/>
            <person name="Colson P."/>
            <person name="Levasseur A."/>
            <person name="Kroemer G."/>
            <person name="Raoult D."/>
            <person name="La Scola B."/>
        </authorList>
    </citation>
    <scope>NUCLEOTIDE SEQUENCE [LARGE SCALE GENOMIC DNA]</scope>
    <source>
        <strain evidence="6">Deep ocean</strain>
    </source>
</reference>
<dbReference type="InterPro" id="IPR029021">
    <property type="entry name" value="Prot-tyrosine_phosphatase-like"/>
</dbReference>
<evidence type="ECO:0000259" key="5">
    <source>
        <dbReference type="PROSITE" id="PS50056"/>
    </source>
</evidence>
<dbReference type="InterPro" id="IPR016130">
    <property type="entry name" value="Tyr_Pase_AS"/>
</dbReference>
<dbReference type="InterPro" id="IPR000340">
    <property type="entry name" value="Dual-sp_phosphatase_cat-dom"/>
</dbReference>
<dbReference type="InterPro" id="IPR020422">
    <property type="entry name" value="TYR_PHOSPHATASE_DUAL_dom"/>
</dbReference>
<comment type="similarity">
    <text evidence="1">Belongs to the protein-tyrosine phosphatase family. Non-receptor class dual specificity subfamily.</text>
</comment>
<evidence type="ECO:0000259" key="4">
    <source>
        <dbReference type="PROSITE" id="PS50054"/>
    </source>
</evidence>
<dbReference type="InterPro" id="IPR052103">
    <property type="entry name" value="Dual_spec_Phospatases"/>
</dbReference>
<reference evidence="6" key="1">
    <citation type="submission" date="2017-06" db="EMBL/GenBank/DDBJ databases">
        <authorList>
            <person name="Assis F.L."/>
            <person name="Abrahao J.S."/>
            <person name="Silva L."/>
            <person name="Khalil J.B."/>
            <person name="Rodrigues R."/>
            <person name="Silva L.S."/>
            <person name="Boratto P."/>
            <person name="Andrade M."/>
            <person name="Kroon E.G."/>
            <person name="Ribeiro B."/>
            <person name="Bergier I."/>
            <person name="Seligmann H."/>
            <person name="Ghigo E."/>
            <person name="Colson P."/>
            <person name="Levasseur A."/>
            <person name="Raoult D."/>
            <person name="Scola B.L."/>
        </authorList>
    </citation>
    <scope>NUCLEOTIDE SEQUENCE</scope>
    <source>
        <strain evidence="6">Deep ocean</strain>
    </source>
</reference>
<proteinExistence type="inferred from homology"/>
<dbReference type="RefSeq" id="YP_010780917.1">
    <property type="nucleotide sequence ID" value="NC_075038.1"/>
</dbReference>
<dbReference type="PROSITE" id="PS50054">
    <property type="entry name" value="TYR_PHOSPHATASE_DUAL"/>
    <property type="match status" value="1"/>
</dbReference>
<dbReference type="Pfam" id="PF00782">
    <property type="entry name" value="DSPc"/>
    <property type="match status" value="1"/>
</dbReference>
<sequence>MEINEERDTSTNFEHLTISKINNFIYLGSCEHPLTNSEEFQKIGIDIIINCAKEVEYTQDVKYRVENFPIIDGNSISFLENMDRANDKINYYLSKGKKIYLHCVRGISRSPAVLIYYLMMHKKFSYDTAFDLLKAIRPIIDIDPEFEESLRAIED</sequence>
<accession>A0A6N1NQW5</accession>
<name>A0A6N1NQW5_9VIRU</name>
<dbReference type="SMART" id="SM00195">
    <property type="entry name" value="DSPc"/>
    <property type="match status" value="1"/>
</dbReference>
<dbReference type="InterPro" id="IPR000387">
    <property type="entry name" value="Tyr_Pase_dom"/>
</dbReference>
<dbReference type="GO" id="GO:0004721">
    <property type="term" value="F:phosphoprotein phosphatase activity"/>
    <property type="evidence" value="ECO:0007669"/>
    <property type="project" value="UniProtKB-KW"/>
</dbReference>
<protein>
    <submittedName>
        <fullName evidence="6">Uncharacterized protein</fullName>
    </submittedName>
</protein>
<dbReference type="Gene3D" id="3.90.190.10">
    <property type="entry name" value="Protein tyrosine phosphatase superfamily"/>
    <property type="match status" value="1"/>
</dbReference>
<dbReference type="GeneID" id="80517608"/>
<keyword evidence="2" id="KW-0378">Hydrolase</keyword>
<keyword evidence="3" id="KW-0904">Protein phosphatase</keyword>
<feature type="domain" description="Tyrosine-protein phosphatase" evidence="4">
    <location>
        <begin position="17"/>
        <end position="155"/>
    </location>
</feature>
<dbReference type="SUPFAM" id="SSF52799">
    <property type="entry name" value="(Phosphotyrosine protein) phosphatases II"/>
    <property type="match status" value="1"/>
</dbReference>
<organism evidence="6">
    <name type="scientific">Tupanvirus deep ocean</name>
    <dbReference type="NCBI Taxonomy" id="2126984"/>
    <lineage>
        <taxon>Viruses</taxon>
        <taxon>Varidnaviria</taxon>
        <taxon>Bamfordvirae</taxon>
        <taxon>Nucleocytoviricota</taxon>
        <taxon>Megaviricetes</taxon>
        <taxon>Imitervirales</taxon>
        <taxon>Mimiviridae</taxon>
        <taxon>Megamimivirinae</taxon>
        <taxon>Tupanvirus</taxon>
        <taxon>Tupanvirus altamarinense</taxon>
    </lineage>
</organism>
<evidence type="ECO:0000313" key="6">
    <source>
        <dbReference type="EMBL" id="QKU34296.1"/>
    </source>
</evidence>
<dbReference type="EMBL" id="MF405918">
    <property type="protein sequence ID" value="QKU34296.1"/>
    <property type="molecule type" value="Genomic_DNA"/>
</dbReference>
<dbReference type="KEGG" id="vg:80517608"/>
<feature type="domain" description="Tyrosine specific protein phosphatases" evidence="5">
    <location>
        <begin position="76"/>
        <end position="138"/>
    </location>
</feature>